<dbReference type="InterPro" id="IPR036390">
    <property type="entry name" value="WH_DNA-bd_sf"/>
</dbReference>
<dbReference type="WBParaSite" id="TCNE_0001342301-mRNA-1">
    <property type="protein sequence ID" value="TCNE_0001342301-mRNA-1"/>
    <property type="gene ID" value="TCNE_0001342301"/>
</dbReference>
<evidence type="ECO:0000256" key="4">
    <source>
        <dbReference type="ARBA" id="ARBA00014878"/>
    </source>
</evidence>
<evidence type="ECO:0000259" key="8">
    <source>
        <dbReference type="PROSITE" id="PS50250"/>
    </source>
</evidence>
<evidence type="ECO:0000313" key="11">
    <source>
        <dbReference type="WBParaSite" id="TCNE_0001342301-mRNA-1"/>
    </source>
</evidence>
<keyword evidence="7" id="KW-0539">Nucleus</keyword>
<dbReference type="PANTHER" id="PTHR10758">
    <property type="entry name" value="26S PROTEASOME NON-ATPASE REGULATORY SUBUNIT 3/COP9 SIGNALOSOME COMPLEX SUBUNIT 3"/>
    <property type="match status" value="1"/>
</dbReference>
<evidence type="ECO:0000256" key="1">
    <source>
        <dbReference type="ARBA" id="ARBA00004123"/>
    </source>
</evidence>
<dbReference type="SMART" id="SM00088">
    <property type="entry name" value="PINT"/>
    <property type="match status" value="1"/>
</dbReference>
<dbReference type="GO" id="GO:0006511">
    <property type="term" value="P:ubiquitin-dependent protein catabolic process"/>
    <property type="evidence" value="ECO:0007669"/>
    <property type="project" value="TreeGrafter"/>
</dbReference>
<evidence type="ECO:0000313" key="10">
    <source>
        <dbReference type="Proteomes" id="UP000050794"/>
    </source>
</evidence>
<evidence type="ECO:0000256" key="2">
    <source>
        <dbReference type="ARBA" id="ARBA00004496"/>
    </source>
</evidence>
<evidence type="ECO:0000256" key="7">
    <source>
        <dbReference type="ARBA" id="ARBA00023242"/>
    </source>
</evidence>
<evidence type="ECO:0000256" key="5">
    <source>
        <dbReference type="ARBA" id="ARBA00022490"/>
    </source>
</evidence>
<keyword evidence="10" id="KW-1185">Reference proteome</keyword>
<keyword evidence="6" id="KW-0736">Signalosome</keyword>
<reference evidence="9 10" key="2">
    <citation type="submission" date="2018-11" db="EMBL/GenBank/DDBJ databases">
        <authorList>
            <consortium name="Pathogen Informatics"/>
        </authorList>
    </citation>
    <scope>NUCLEOTIDE SEQUENCE [LARGE SCALE GENOMIC DNA]</scope>
</reference>
<name>A0A183UY53_TOXCA</name>
<dbReference type="GO" id="GO:0005737">
    <property type="term" value="C:cytoplasm"/>
    <property type="evidence" value="ECO:0007669"/>
    <property type="project" value="UniProtKB-SubCell"/>
</dbReference>
<feature type="domain" description="PCI" evidence="8">
    <location>
        <begin position="212"/>
        <end position="385"/>
    </location>
</feature>
<dbReference type="AlphaFoldDB" id="A0A183UY53"/>
<dbReference type="PANTHER" id="PTHR10758:SF1">
    <property type="entry name" value="COP9 SIGNALOSOME COMPLEX SUBUNIT 3"/>
    <property type="match status" value="1"/>
</dbReference>
<dbReference type="InterPro" id="IPR050756">
    <property type="entry name" value="CSN3"/>
</dbReference>
<evidence type="ECO:0000313" key="9">
    <source>
        <dbReference type="EMBL" id="VDM44744.1"/>
    </source>
</evidence>
<sequence length="470" mass="52562">MAGALDVYVKNVLTFTASGSSTELVELNRKAVGDVLEKNVAHLNRVLETLSVEEHSLSVVAVLLAKMNQPWNNANADRISKTLSQIELSLPLLNTSQLQLASDLFISLLRKVSQYCLRKNEQLQAVVVRGIRLLLSALSVFAPEPGVLTSLHAHLFCLCLKANIYEPALPFLESPVTKIFKENPSSNVAYVDSRWVLLYFYYGGLIFGTLGRFRECLLMLENVLCVPSVAVSAIVVEAYKKYVLISMILYGKVIALPSYRAAMIPRTVKRLCADYTAVETLSQNKERGPDVAGALLQHLEQHRAVFEADGNVGLMKRLIRKIRENSVLKIAKCFSTISVDDFVRRCYLQNAEHAERYLMDMSRERKIIVRIDKQHQIIYVDEVKTEVDEGQVEQALRRVLELDKLLAEFDVRLRTNPIYVSRSSKASVYAAAAHDDEGFQQGPPLPHAIPMQPSGSGITESSAVDMLWPS</sequence>
<dbReference type="InterPro" id="IPR055089">
    <property type="entry name" value="COP9_N"/>
</dbReference>
<organism evidence="10 11">
    <name type="scientific">Toxocara canis</name>
    <name type="common">Canine roundworm</name>
    <dbReference type="NCBI Taxonomy" id="6265"/>
    <lineage>
        <taxon>Eukaryota</taxon>
        <taxon>Metazoa</taxon>
        <taxon>Ecdysozoa</taxon>
        <taxon>Nematoda</taxon>
        <taxon>Chromadorea</taxon>
        <taxon>Rhabditida</taxon>
        <taxon>Spirurina</taxon>
        <taxon>Ascaridomorpha</taxon>
        <taxon>Ascaridoidea</taxon>
        <taxon>Toxocaridae</taxon>
        <taxon>Toxocara</taxon>
    </lineage>
</organism>
<dbReference type="SUPFAM" id="SSF46785">
    <property type="entry name" value="Winged helix' DNA-binding domain"/>
    <property type="match status" value="1"/>
</dbReference>
<comment type="subcellular location">
    <subcellularLocation>
        <location evidence="2">Cytoplasm</location>
    </subcellularLocation>
    <subcellularLocation>
        <location evidence="1">Nucleus</location>
    </subcellularLocation>
</comment>
<evidence type="ECO:0000256" key="6">
    <source>
        <dbReference type="ARBA" id="ARBA00022790"/>
    </source>
</evidence>
<dbReference type="EMBL" id="UYWY01021712">
    <property type="protein sequence ID" value="VDM44744.1"/>
    <property type="molecule type" value="Genomic_DNA"/>
</dbReference>
<proteinExistence type="inferred from homology"/>
<keyword evidence="5" id="KW-0963">Cytoplasm</keyword>
<comment type="similarity">
    <text evidence="3">Belongs to the CSN3 family.</text>
</comment>
<dbReference type="PROSITE" id="PS50250">
    <property type="entry name" value="PCI"/>
    <property type="match status" value="1"/>
</dbReference>
<reference evidence="11" key="1">
    <citation type="submission" date="2016-06" db="UniProtKB">
        <authorList>
            <consortium name="WormBaseParasite"/>
        </authorList>
    </citation>
    <scope>IDENTIFICATION</scope>
</reference>
<protein>
    <recommendedName>
        <fullName evidence="4">COP9 signalosome complex subunit 3</fullName>
    </recommendedName>
</protein>
<dbReference type="GO" id="GO:0008180">
    <property type="term" value="C:COP9 signalosome"/>
    <property type="evidence" value="ECO:0007669"/>
    <property type="project" value="UniProtKB-KW"/>
</dbReference>
<accession>A0A183UY53</accession>
<evidence type="ECO:0000256" key="3">
    <source>
        <dbReference type="ARBA" id="ARBA00007084"/>
    </source>
</evidence>
<dbReference type="Pfam" id="PF22788">
    <property type="entry name" value="COP9_hel_rpt"/>
    <property type="match status" value="1"/>
</dbReference>
<dbReference type="Pfam" id="PF01399">
    <property type="entry name" value="PCI"/>
    <property type="match status" value="1"/>
</dbReference>
<dbReference type="Proteomes" id="UP000050794">
    <property type="component" value="Unassembled WGS sequence"/>
</dbReference>
<gene>
    <name evidence="9" type="ORF">TCNE_LOCUS13423</name>
</gene>
<dbReference type="InterPro" id="IPR000717">
    <property type="entry name" value="PCI_dom"/>
</dbReference>